<comment type="subcellular location">
    <subcellularLocation>
        <location evidence="1">Membrane</location>
    </subcellularLocation>
</comment>
<proteinExistence type="inferred from homology"/>
<dbReference type="SUPFAM" id="SSF47928">
    <property type="entry name" value="N-terminal domain of the delta subunit of the F1F0-ATP synthase"/>
    <property type="match status" value="1"/>
</dbReference>
<keyword evidence="8" id="KW-0066">ATP synthesis</keyword>
<dbReference type="InterPro" id="IPR026015">
    <property type="entry name" value="ATP_synth_OSCP/delta_N_sf"/>
</dbReference>
<sequence length="191" mass="22134">MKKLKNFATRVSSNTDKACKYATAIYIQAYKAGIVHLITQDILFLDWLFRKNPWILDFLTDPTISKIDKIKKIYHAFKKILDPKSLYFLEFIIQLNASNLLLAILHQFLNIVLIRVQLDPIDCTVADRPTKFFKNKLLRNLSFGSKKVFSYIQTNPILMIGLLVLTRTKVFNMSFKNKIMILAGFLGLRSL</sequence>
<reference evidence="10" key="1">
    <citation type="journal article" date="2018" name="Adv. Bot. Res.">
        <title>Evolution of the Plastid Genomes in Diatoms.</title>
        <authorList>
            <person name="Yu M."/>
            <person name="Ashworth M.P."/>
            <person name="Hajrah N.H."/>
            <person name="Khiyami M.A."/>
            <person name="Sabir M.J."/>
            <person name="Alhebshi A.M."/>
            <person name="Al-Malki A.L."/>
            <person name="Sabir J.S.M."/>
            <person name="Theriot E.C."/>
            <person name="Jansen R.K."/>
        </authorList>
    </citation>
    <scope>NUCLEOTIDE SEQUENCE</scope>
</reference>
<evidence type="ECO:0000256" key="2">
    <source>
        <dbReference type="ARBA" id="ARBA00007046"/>
    </source>
</evidence>
<evidence type="ECO:0000256" key="8">
    <source>
        <dbReference type="ARBA" id="ARBA00023310"/>
    </source>
</evidence>
<keyword evidence="5" id="KW-0406">Ion transport</keyword>
<geneLocation type="chloroplast" evidence="10"/>
<evidence type="ECO:0000256" key="7">
    <source>
        <dbReference type="ARBA" id="ARBA00023136"/>
    </source>
</evidence>
<dbReference type="GeneID" id="36960239"/>
<keyword evidence="9" id="KW-1133">Transmembrane helix</keyword>
<keyword evidence="9" id="KW-0812">Transmembrane</keyword>
<dbReference type="Pfam" id="PF00213">
    <property type="entry name" value="OSCP"/>
    <property type="match status" value="1"/>
</dbReference>
<dbReference type="RefSeq" id="YP_009497603.1">
    <property type="nucleotide sequence ID" value="NC_038008.1"/>
</dbReference>
<evidence type="ECO:0000256" key="3">
    <source>
        <dbReference type="ARBA" id="ARBA00022448"/>
    </source>
</evidence>
<keyword evidence="7 9" id="KW-0472">Membrane</keyword>
<evidence type="ECO:0000256" key="5">
    <source>
        <dbReference type="ARBA" id="ARBA00023065"/>
    </source>
</evidence>
<dbReference type="GO" id="GO:0016020">
    <property type="term" value="C:membrane"/>
    <property type="evidence" value="ECO:0007669"/>
    <property type="project" value="UniProtKB-SubCell"/>
</dbReference>
<dbReference type="GO" id="GO:0046933">
    <property type="term" value="F:proton-transporting ATP synthase activity, rotational mechanism"/>
    <property type="evidence" value="ECO:0007669"/>
    <property type="project" value="InterPro"/>
</dbReference>
<feature type="transmembrane region" description="Helical" evidence="9">
    <location>
        <begin position="148"/>
        <end position="166"/>
    </location>
</feature>
<accession>A0A2U9NTV2</accession>
<keyword evidence="6" id="KW-0793">Thylakoid</keyword>
<evidence type="ECO:0000256" key="9">
    <source>
        <dbReference type="SAM" id="Phobius"/>
    </source>
</evidence>
<dbReference type="InterPro" id="IPR000711">
    <property type="entry name" value="ATPase_OSCP/dsu"/>
</dbReference>
<evidence type="ECO:0000313" key="10">
    <source>
        <dbReference type="EMBL" id="AWT40316.1"/>
    </source>
</evidence>
<evidence type="ECO:0000256" key="1">
    <source>
        <dbReference type="ARBA" id="ARBA00004370"/>
    </source>
</evidence>
<keyword evidence="4" id="KW-0375">Hydrogen ion transport</keyword>
<feature type="transmembrane region" description="Helical" evidence="9">
    <location>
        <begin position="86"/>
        <end position="109"/>
    </location>
</feature>
<evidence type="ECO:0000256" key="6">
    <source>
        <dbReference type="ARBA" id="ARBA00023078"/>
    </source>
</evidence>
<organism evidence="10">
    <name type="scientific">Astrosyne radiata</name>
    <dbReference type="NCBI Taxonomy" id="1158023"/>
    <lineage>
        <taxon>Eukaryota</taxon>
        <taxon>Sar</taxon>
        <taxon>Stramenopiles</taxon>
        <taxon>Ochrophyta</taxon>
        <taxon>Bacillariophyta</taxon>
        <taxon>Fragilariophyceae</taxon>
        <taxon>Fragilariophycidae</taxon>
        <taxon>Cyclophorales</taxon>
        <taxon>Cyclophoraceae</taxon>
        <taxon>Astrosyne</taxon>
    </lineage>
</organism>
<protein>
    <submittedName>
        <fullName evidence="10">ATP synthase CF1 delta subunit</fullName>
    </submittedName>
</protein>
<dbReference type="EMBL" id="MG755807">
    <property type="protein sequence ID" value="AWT40316.1"/>
    <property type="molecule type" value="Genomic_DNA"/>
</dbReference>
<evidence type="ECO:0000256" key="4">
    <source>
        <dbReference type="ARBA" id="ARBA00022781"/>
    </source>
</evidence>
<keyword evidence="10" id="KW-0150">Chloroplast</keyword>
<comment type="similarity">
    <text evidence="2">Belongs to the ATPase delta chain family.</text>
</comment>
<keyword evidence="3" id="KW-0813">Transport</keyword>
<keyword evidence="10" id="KW-0934">Plastid</keyword>
<dbReference type="AlphaFoldDB" id="A0A2U9NTV2"/>
<name>A0A2U9NTV2_9STRA</name>
<dbReference type="Gene3D" id="1.10.520.20">
    <property type="entry name" value="N-terminal domain of the delta subunit of the F1F0-ATP synthase"/>
    <property type="match status" value="1"/>
</dbReference>